<reference evidence="1 2" key="1">
    <citation type="journal article" date="2015" name="Plant Cell">
        <title>Oil accumulation by the oleaginous diatom Fistulifera solaris as revealed by the genome and transcriptome.</title>
        <authorList>
            <person name="Tanaka T."/>
            <person name="Maeda Y."/>
            <person name="Veluchamy A."/>
            <person name="Tanaka M."/>
            <person name="Abida H."/>
            <person name="Marechal E."/>
            <person name="Bowler C."/>
            <person name="Muto M."/>
            <person name="Sunaga Y."/>
            <person name="Tanaka M."/>
            <person name="Yoshino T."/>
            <person name="Taniguchi T."/>
            <person name="Fukuda Y."/>
            <person name="Nemoto M."/>
            <person name="Matsumoto M."/>
            <person name="Wong P.S."/>
            <person name="Aburatani S."/>
            <person name="Fujibuchi W."/>
        </authorList>
    </citation>
    <scope>NUCLEOTIDE SEQUENCE [LARGE SCALE GENOMIC DNA]</scope>
    <source>
        <strain evidence="1 2">JPCC DA0580</strain>
    </source>
</reference>
<organism evidence="1 2">
    <name type="scientific">Fistulifera solaris</name>
    <name type="common">Oleaginous diatom</name>
    <dbReference type="NCBI Taxonomy" id="1519565"/>
    <lineage>
        <taxon>Eukaryota</taxon>
        <taxon>Sar</taxon>
        <taxon>Stramenopiles</taxon>
        <taxon>Ochrophyta</taxon>
        <taxon>Bacillariophyta</taxon>
        <taxon>Bacillariophyceae</taxon>
        <taxon>Bacillariophycidae</taxon>
        <taxon>Naviculales</taxon>
        <taxon>Naviculaceae</taxon>
        <taxon>Fistulifera</taxon>
    </lineage>
</organism>
<protein>
    <submittedName>
        <fullName evidence="1">Uncharacterized protein</fullName>
    </submittedName>
</protein>
<sequence>MCFGGHAHYTQHSDHTAHEIPIVLWEDDPQMNIYNLTHYPNGRQHSGLGTNMACIPLTLAGFAATQDPKNVVVELGPFLGLSTKCIAVGMRKNGVKDKTLFVYDTFSGLMNFKAIQRMHPWLKNEHPEFTQQNDNFHFLWEYGVKPTYPAVVSHQGFISKESLNPEALGHRPVALISIDSAKNNQHLQQQLAGLGPLTKGSILMMMDFEFVREHIILFYACLREKHLLPVYLSWGMEHWMWIVTEDVDLADPKYYQCYSGYKASKDGRSHVVDLAMRDLLMLSGLTDDATMSDTFASVRNELSEKISSVLQNA</sequence>
<dbReference type="Gene3D" id="3.40.50.150">
    <property type="entry name" value="Vaccinia Virus protein VP39"/>
    <property type="match status" value="1"/>
</dbReference>
<accession>A0A1Z5JJH8</accession>
<evidence type="ECO:0000313" key="1">
    <source>
        <dbReference type="EMBL" id="GAX13948.1"/>
    </source>
</evidence>
<name>A0A1Z5JJH8_FISSO</name>
<keyword evidence="2" id="KW-1185">Reference proteome</keyword>
<dbReference type="Proteomes" id="UP000198406">
    <property type="component" value="Unassembled WGS sequence"/>
</dbReference>
<gene>
    <name evidence="1" type="ORF">FisN_5Lh145</name>
</gene>
<evidence type="ECO:0000313" key="2">
    <source>
        <dbReference type="Proteomes" id="UP000198406"/>
    </source>
</evidence>
<dbReference type="AlphaFoldDB" id="A0A1Z5JJH8"/>
<dbReference type="OrthoDB" id="55311at2759"/>
<proteinExistence type="predicted"/>
<dbReference type="InterPro" id="IPR029063">
    <property type="entry name" value="SAM-dependent_MTases_sf"/>
</dbReference>
<comment type="caution">
    <text evidence="1">The sequence shown here is derived from an EMBL/GenBank/DDBJ whole genome shotgun (WGS) entry which is preliminary data.</text>
</comment>
<dbReference type="InParanoid" id="A0A1Z5JJH8"/>
<dbReference type="EMBL" id="BDSP01000074">
    <property type="protein sequence ID" value="GAX13948.1"/>
    <property type="molecule type" value="Genomic_DNA"/>
</dbReference>